<dbReference type="FunFam" id="3.40.50.300:FF:000462">
    <property type="entry name" value="Vitamin B12 import ATP-binding protein BtuD"/>
    <property type="match status" value="1"/>
</dbReference>
<dbReference type="InterPro" id="IPR003593">
    <property type="entry name" value="AAA+_ATPase"/>
</dbReference>
<dbReference type="InterPro" id="IPR023693">
    <property type="entry name" value="ABC_transptr_BtuD"/>
</dbReference>
<evidence type="ECO:0000313" key="12">
    <source>
        <dbReference type="Proteomes" id="UP000001485"/>
    </source>
</evidence>
<dbReference type="PANTHER" id="PTHR42794">
    <property type="entry name" value="HEMIN IMPORT ATP-BINDING PROTEIN HMUV"/>
    <property type="match status" value="1"/>
</dbReference>
<dbReference type="PROSITE" id="PS50893">
    <property type="entry name" value="ABC_TRANSPORTER_2"/>
    <property type="match status" value="1"/>
</dbReference>
<evidence type="ECO:0000256" key="5">
    <source>
        <dbReference type="ARBA" id="ARBA00022840"/>
    </source>
</evidence>
<dbReference type="GeneID" id="69538841"/>
<evidence type="ECO:0000256" key="2">
    <source>
        <dbReference type="ARBA" id="ARBA00022475"/>
    </source>
</evidence>
<dbReference type="NCBIfam" id="NF002981">
    <property type="entry name" value="PRK03695.1"/>
    <property type="match status" value="1"/>
</dbReference>
<evidence type="ECO:0000256" key="6">
    <source>
        <dbReference type="ARBA" id="ARBA00022967"/>
    </source>
</evidence>
<protein>
    <recommendedName>
        <fullName evidence="9">Vitamin B12 import ATP-binding protein BtuD</fullName>
        <ecNumber evidence="9">7.6.2.8</ecNumber>
    </recommendedName>
    <alternativeName>
        <fullName evidence="9">Vitamin B12-transporting ATPase</fullName>
    </alternativeName>
</protein>
<reference evidence="11 12" key="2">
    <citation type="journal article" date="2012" name="J. Bacteriol.">
        <title>Genome Sequence of Edwardsiella ictaluri 93-146, a Strain Associated with a Natural Channel Catfish Outbreak of Enteric Septicemia of Catfish.</title>
        <authorList>
            <person name="Williams M.L."/>
            <person name="Gillaspy A.F."/>
            <person name="Dyer D.W."/>
            <person name="Thune R.L."/>
            <person name="Waldbieser G.C."/>
            <person name="Schuster S.C."/>
            <person name="Gipson J."/>
            <person name="Zaitshik J."/>
            <person name="Landry C."/>
            <person name="Banes M.M."/>
            <person name="Lawrence M.L."/>
        </authorList>
    </citation>
    <scope>NUCLEOTIDE SEQUENCE [LARGE SCALE GENOMIC DNA]</scope>
    <source>
        <strain evidence="11 12">93-146</strain>
    </source>
</reference>
<dbReference type="AlphaFoldDB" id="C5B855"/>
<dbReference type="InterPro" id="IPR027417">
    <property type="entry name" value="P-loop_NTPase"/>
</dbReference>
<dbReference type="PROSITE" id="PS00211">
    <property type="entry name" value="ABC_TRANSPORTER_1"/>
    <property type="match status" value="1"/>
</dbReference>
<dbReference type="PANTHER" id="PTHR42794:SF1">
    <property type="entry name" value="HEMIN IMPORT ATP-BINDING PROTEIN HMUV"/>
    <property type="match status" value="1"/>
</dbReference>
<keyword evidence="6 9" id="KW-1278">Translocase</keyword>
<evidence type="ECO:0000256" key="4">
    <source>
        <dbReference type="ARBA" id="ARBA00022741"/>
    </source>
</evidence>
<dbReference type="InterPro" id="IPR017871">
    <property type="entry name" value="ABC_transporter-like_CS"/>
</dbReference>
<evidence type="ECO:0000256" key="7">
    <source>
        <dbReference type="ARBA" id="ARBA00023136"/>
    </source>
</evidence>
<evidence type="ECO:0000313" key="11">
    <source>
        <dbReference type="EMBL" id="ACR69071.1"/>
    </source>
</evidence>
<keyword evidence="4 9" id="KW-0547">Nucleotide-binding</keyword>
<proteinExistence type="inferred from homology"/>
<organism evidence="11 12">
    <name type="scientific">Edwardsiella ictaluri (strain 93-146)</name>
    <dbReference type="NCBI Taxonomy" id="634503"/>
    <lineage>
        <taxon>Bacteria</taxon>
        <taxon>Pseudomonadati</taxon>
        <taxon>Pseudomonadota</taxon>
        <taxon>Gammaproteobacteria</taxon>
        <taxon>Enterobacterales</taxon>
        <taxon>Hafniaceae</taxon>
        <taxon>Edwardsiella</taxon>
    </lineage>
</organism>
<dbReference type="InterPro" id="IPR003439">
    <property type="entry name" value="ABC_transporter-like_ATP-bd"/>
</dbReference>
<dbReference type="OrthoDB" id="5292475at2"/>
<evidence type="ECO:0000256" key="9">
    <source>
        <dbReference type="HAMAP-Rule" id="MF_01005"/>
    </source>
</evidence>
<comment type="similarity">
    <text evidence="9">Belongs to the ABC transporter superfamily. Vitamin B12 importer (TC 3.A.1.13.1) family.</text>
</comment>
<dbReference type="Gene3D" id="3.40.50.300">
    <property type="entry name" value="P-loop containing nucleotide triphosphate hydrolases"/>
    <property type="match status" value="1"/>
</dbReference>
<reference evidence="12" key="1">
    <citation type="submission" date="2009-03" db="EMBL/GenBank/DDBJ databases">
        <title>Complete genome sequence of Edwardsiella ictaluri 93-146.</title>
        <authorList>
            <person name="Williams M.L."/>
            <person name="Gillaspy A.F."/>
            <person name="Dyer D.W."/>
            <person name="Thune R.L."/>
            <person name="Waldbieser G.C."/>
            <person name="Schuster S.C."/>
            <person name="Gipson J."/>
            <person name="Zaitshik J."/>
            <person name="Landry C."/>
            <person name="Lawrence M.L."/>
        </authorList>
    </citation>
    <scope>NUCLEOTIDE SEQUENCE [LARGE SCALE GENOMIC DNA]</scope>
    <source>
        <strain evidence="12">93-146</strain>
    </source>
</reference>
<dbReference type="SMART" id="SM00382">
    <property type="entry name" value="AAA"/>
    <property type="match status" value="1"/>
</dbReference>
<keyword evidence="5 9" id="KW-0067">ATP-binding</keyword>
<dbReference type="HOGENOM" id="CLU_000604_1_11_6"/>
<dbReference type="GO" id="GO:0005886">
    <property type="term" value="C:plasma membrane"/>
    <property type="evidence" value="ECO:0007669"/>
    <property type="project" value="UniProtKB-SubCell"/>
</dbReference>
<comment type="subunit">
    <text evidence="9">The complex is composed of two ATP-binding proteins (BtuD), two transmembrane proteins (BtuC) and a solute-binding protein (BtuF).</text>
</comment>
<accession>C5B855</accession>
<dbReference type="KEGG" id="eic:NT01EI_1895"/>
<comment type="function">
    <text evidence="9">Part of the ABC transporter complex BtuCDF involved in vitamin B12 import. Responsible for energy coupling to the transport system.</text>
</comment>
<dbReference type="GO" id="GO:0005524">
    <property type="term" value="F:ATP binding"/>
    <property type="evidence" value="ECO:0007669"/>
    <property type="project" value="UniProtKB-KW"/>
</dbReference>
<evidence type="ECO:0000256" key="8">
    <source>
        <dbReference type="ARBA" id="ARBA00037066"/>
    </source>
</evidence>
<evidence type="ECO:0000259" key="10">
    <source>
        <dbReference type="PROSITE" id="PS50893"/>
    </source>
</evidence>
<dbReference type="Proteomes" id="UP000001485">
    <property type="component" value="Chromosome"/>
</dbReference>
<keyword evidence="2 9" id="KW-1003">Cell membrane</keyword>
<dbReference type="Pfam" id="PF00005">
    <property type="entry name" value="ABC_tran"/>
    <property type="match status" value="1"/>
</dbReference>
<comment type="subcellular location">
    <subcellularLocation>
        <location evidence="9">Cell inner membrane</location>
        <topology evidence="9">Peripheral membrane protein</topology>
    </subcellularLocation>
</comment>
<dbReference type="SUPFAM" id="SSF52540">
    <property type="entry name" value="P-loop containing nucleoside triphosphate hydrolases"/>
    <property type="match status" value="1"/>
</dbReference>
<dbReference type="GO" id="GO:0016887">
    <property type="term" value="F:ATP hydrolysis activity"/>
    <property type="evidence" value="ECO:0007669"/>
    <property type="project" value="InterPro"/>
</dbReference>
<evidence type="ECO:0000256" key="3">
    <source>
        <dbReference type="ARBA" id="ARBA00022519"/>
    </source>
</evidence>
<comment type="function">
    <text evidence="8">Part of the ABC transporter complex HmuTUV involved in hemin import. Responsible for energy coupling to the transport system.</text>
</comment>
<dbReference type="STRING" id="67780.B6E78_02505"/>
<dbReference type="GO" id="GO:0015420">
    <property type="term" value="F:ABC-type vitamin B12 transporter activity"/>
    <property type="evidence" value="ECO:0007669"/>
    <property type="project" value="UniProtKB-UniRule"/>
</dbReference>
<dbReference type="EMBL" id="CP001600">
    <property type="protein sequence ID" value="ACR69071.1"/>
    <property type="molecule type" value="Genomic_DNA"/>
</dbReference>
<comment type="catalytic activity">
    <reaction evidence="9">
        <text>an R-cob(III)alamin(out) + ATP + H2O = an R-cob(III)alamin(in) + ADP + phosphate + H(+)</text>
        <dbReference type="Rhea" id="RHEA:17873"/>
        <dbReference type="ChEBI" id="CHEBI:15377"/>
        <dbReference type="ChEBI" id="CHEBI:15378"/>
        <dbReference type="ChEBI" id="CHEBI:30616"/>
        <dbReference type="ChEBI" id="CHEBI:43474"/>
        <dbReference type="ChEBI" id="CHEBI:140785"/>
        <dbReference type="ChEBI" id="CHEBI:456216"/>
        <dbReference type="EC" id="7.6.2.8"/>
    </reaction>
</comment>
<keyword evidence="3 9" id="KW-0997">Cell inner membrane</keyword>
<name>C5B855_EDWI9</name>
<dbReference type="HAMAP" id="MF_01005">
    <property type="entry name" value="BtuD"/>
    <property type="match status" value="1"/>
</dbReference>
<evidence type="ECO:0000256" key="1">
    <source>
        <dbReference type="ARBA" id="ARBA00022448"/>
    </source>
</evidence>
<gene>
    <name evidence="9" type="primary">btuD</name>
    <name evidence="11" type="ordered locus">NT01EI_1895</name>
</gene>
<feature type="binding site" evidence="9">
    <location>
        <begin position="34"/>
        <end position="41"/>
    </location>
    <ligand>
        <name>ATP</name>
        <dbReference type="ChEBI" id="CHEBI:30616"/>
    </ligand>
</feature>
<dbReference type="RefSeq" id="WP_015871215.1">
    <property type="nucleotide sequence ID" value="NC_012779.2"/>
</dbReference>
<sequence>MYDNGLRIDGVAVSGRLAPLSALVARGRLVHIIGPNGAGKSTLLLRLAGLLSGEGEVWLAGRPLLCQTPAQQARWRACLLQQQLPTGLMPVFAYLGLHAPRTAPISGVDTVLAMLSECLGLSDKLSRPMSHLSGGEWQRVRLAAVLLQIWPTLNPQGYLLLLDEPMSSLDIRQQAALDGLLSELCAAGVTVIASAHDLNHTLFHADDVWMLSQGQVMAQGTAQAVMQVAALSTLFGVPFRRIRGGDRDWLYYHNDEQPESASGK</sequence>
<feature type="domain" description="ABC transporter" evidence="10">
    <location>
        <begin position="1"/>
        <end position="238"/>
    </location>
</feature>
<keyword evidence="1 9" id="KW-0813">Transport</keyword>
<keyword evidence="7 9" id="KW-0472">Membrane</keyword>
<dbReference type="PATRIC" id="fig|634503.3.peg.1698"/>
<dbReference type="EC" id="7.6.2.8" evidence="9"/>